<dbReference type="GO" id="GO:0005524">
    <property type="term" value="F:ATP binding"/>
    <property type="evidence" value="ECO:0007669"/>
    <property type="project" value="UniProtKB-KW"/>
</dbReference>
<evidence type="ECO:0000256" key="2">
    <source>
        <dbReference type="ARBA" id="ARBA00005019"/>
    </source>
</evidence>
<dbReference type="GO" id="GO:0009435">
    <property type="term" value="P:NAD+ biosynthetic process"/>
    <property type="evidence" value="ECO:0007669"/>
    <property type="project" value="UniProtKB-UniRule"/>
</dbReference>
<dbReference type="GO" id="GO:0004515">
    <property type="term" value="F:nicotinate-nucleotide adenylyltransferase activity"/>
    <property type="evidence" value="ECO:0007669"/>
    <property type="project" value="UniProtKB-UniRule"/>
</dbReference>
<dbReference type="NCBIfam" id="TIGR00482">
    <property type="entry name" value="nicotinate (nicotinamide) nucleotide adenylyltransferase"/>
    <property type="match status" value="1"/>
</dbReference>
<evidence type="ECO:0000313" key="12">
    <source>
        <dbReference type="EMBL" id="AYC29690.1"/>
    </source>
</evidence>
<reference evidence="13" key="1">
    <citation type="submission" date="2018-09" db="EMBL/GenBank/DDBJ databases">
        <authorList>
            <person name="Zhu H."/>
        </authorList>
    </citation>
    <scope>NUCLEOTIDE SEQUENCE [LARGE SCALE GENOMIC DNA]</scope>
    <source>
        <strain evidence="13">K2R23-3</strain>
    </source>
</reference>
<evidence type="ECO:0000256" key="3">
    <source>
        <dbReference type="ARBA" id="ARBA00022642"/>
    </source>
</evidence>
<keyword evidence="13" id="KW-1185">Reference proteome</keyword>
<evidence type="ECO:0000256" key="10">
    <source>
        <dbReference type="HAMAP-Rule" id="MF_00244"/>
    </source>
</evidence>
<accession>A0A385YTP3</accession>
<dbReference type="RefSeq" id="WP_119883428.1">
    <property type="nucleotide sequence ID" value="NZ_CP032418.1"/>
</dbReference>
<dbReference type="Pfam" id="PF01467">
    <property type="entry name" value="CTP_transf_like"/>
    <property type="match status" value="1"/>
</dbReference>
<gene>
    <name evidence="10" type="primary">nadD</name>
    <name evidence="12" type="ORF">D3873_07215</name>
</gene>
<evidence type="ECO:0000256" key="8">
    <source>
        <dbReference type="ARBA" id="ARBA00023027"/>
    </source>
</evidence>
<proteinExistence type="inferred from homology"/>
<protein>
    <recommendedName>
        <fullName evidence="10">Probable nicotinate-nucleotide adenylyltransferase</fullName>
        <ecNumber evidence="10">2.7.7.18</ecNumber>
    </recommendedName>
    <alternativeName>
        <fullName evidence="10">Deamido-NAD(+) diphosphorylase</fullName>
    </alternativeName>
    <alternativeName>
        <fullName evidence="10">Deamido-NAD(+) pyrophosphorylase</fullName>
    </alternativeName>
    <alternativeName>
        <fullName evidence="10">Nicotinate mononucleotide adenylyltransferase</fullName>
        <shortName evidence="10">NaMN adenylyltransferase</shortName>
    </alternativeName>
</protein>
<sequence length="189" mass="22036">MKKVCLFGGSFNPPHIAHFILANEVYHAGDFDELRFMPTNISPHKQALAMLRPEDRVRMLEAVTKTFPYFSVETIELEREGVSYTYETLRALKEREPDTVFSMLIGADMIENLPSWYKIDELQQLVHFVGVRRPTYEVKSTIPVELFNTPELQLSSTIIRERLSRNQDVSFLVPNEVKEIIIREGWYRA</sequence>
<evidence type="ECO:0000256" key="4">
    <source>
        <dbReference type="ARBA" id="ARBA00022679"/>
    </source>
</evidence>
<keyword evidence="3 10" id="KW-0662">Pyridine nucleotide biosynthesis</keyword>
<dbReference type="NCBIfam" id="NF000840">
    <property type="entry name" value="PRK00071.1-3"/>
    <property type="match status" value="1"/>
</dbReference>
<evidence type="ECO:0000256" key="7">
    <source>
        <dbReference type="ARBA" id="ARBA00022840"/>
    </source>
</evidence>
<dbReference type="EMBL" id="CP032418">
    <property type="protein sequence ID" value="AYC29690.1"/>
    <property type="molecule type" value="Genomic_DNA"/>
</dbReference>
<dbReference type="InterPro" id="IPR014729">
    <property type="entry name" value="Rossmann-like_a/b/a_fold"/>
</dbReference>
<keyword evidence="8 10" id="KW-0520">NAD</keyword>
<dbReference type="PANTHER" id="PTHR39321:SF3">
    <property type="entry name" value="PHOSPHOPANTETHEINE ADENYLYLTRANSFERASE"/>
    <property type="match status" value="1"/>
</dbReference>
<dbReference type="Proteomes" id="UP000265725">
    <property type="component" value="Chromosome"/>
</dbReference>
<dbReference type="KEGG" id="paek:D3873_07215"/>
<comment type="catalytic activity">
    <reaction evidence="9 10">
        <text>nicotinate beta-D-ribonucleotide + ATP + H(+) = deamido-NAD(+) + diphosphate</text>
        <dbReference type="Rhea" id="RHEA:22860"/>
        <dbReference type="ChEBI" id="CHEBI:15378"/>
        <dbReference type="ChEBI" id="CHEBI:30616"/>
        <dbReference type="ChEBI" id="CHEBI:33019"/>
        <dbReference type="ChEBI" id="CHEBI:57502"/>
        <dbReference type="ChEBI" id="CHEBI:58437"/>
        <dbReference type="EC" id="2.7.7.18"/>
    </reaction>
</comment>
<evidence type="ECO:0000256" key="6">
    <source>
        <dbReference type="ARBA" id="ARBA00022741"/>
    </source>
</evidence>
<dbReference type="AlphaFoldDB" id="A0A385YTP3"/>
<feature type="domain" description="Cytidyltransferase-like" evidence="11">
    <location>
        <begin position="6"/>
        <end position="162"/>
    </location>
</feature>
<dbReference type="InterPro" id="IPR004821">
    <property type="entry name" value="Cyt_trans-like"/>
</dbReference>
<organism evidence="12 13">
    <name type="scientific">Paenisporosarcina cavernae</name>
    <dbReference type="NCBI Taxonomy" id="2320858"/>
    <lineage>
        <taxon>Bacteria</taxon>
        <taxon>Bacillati</taxon>
        <taxon>Bacillota</taxon>
        <taxon>Bacilli</taxon>
        <taxon>Bacillales</taxon>
        <taxon>Caryophanaceae</taxon>
        <taxon>Paenisporosarcina</taxon>
    </lineage>
</organism>
<dbReference type="UniPathway" id="UPA00253">
    <property type="reaction ID" value="UER00332"/>
</dbReference>
<comment type="pathway">
    <text evidence="2 10">Cofactor biosynthesis; NAD(+) biosynthesis; deamido-NAD(+) from nicotinate D-ribonucleotide: step 1/1.</text>
</comment>
<dbReference type="OrthoDB" id="5295945at2"/>
<evidence type="ECO:0000259" key="11">
    <source>
        <dbReference type="Pfam" id="PF01467"/>
    </source>
</evidence>
<keyword evidence="5 10" id="KW-0548">Nucleotidyltransferase</keyword>
<keyword evidence="6 10" id="KW-0547">Nucleotide-binding</keyword>
<keyword evidence="7 10" id="KW-0067">ATP-binding</keyword>
<comment type="function">
    <text evidence="1 10">Catalyzes the reversible adenylation of nicotinate mononucleotide (NaMN) to nicotinic acid adenine dinucleotide (NaAD).</text>
</comment>
<dbReference type="Gene3D" id="3.40.50.620">
    <property type="entry name" value="HUPs"/>
    <property type="match status" value="1"/>
</dbReference>
<dbReference type="NCBIfam" id="NF000841">
    <property type="entry name" value="PRK00071.1-4"/>
    <property type="match status" value="1"/>
</dbReference>
<name>A0A385YTP3_9BACL</name>
<evidence type="ECO:0000256" key="9">
    <source>
        <dbReference type="ARBA" id="ARBA00048721"/>
    </source>
</evidence>
<dbReference type="InterPro" id="IPR005248">
    <property type="entry name" value="NadD/NMNAT"/>
</dbReference>
<comment type="similarity">
    <text evidence="10">Belongs to the NadD family.</text>
</comment>
<dbReference type="SUPFAM" id="SSF52374">
    <property type="entry name" value="Nucleotidylyl transferase"/>
    <property type="match status" value="1"/>
</dbReference>
<dbReference type="HAMAP" id="MF_00244">
    <property type="entry name" value="NaMN_adenylyltr"/>
    <property type="match status" value="1"/>
</dbReference>
<evidence type="ECO:0000256" key="1">
    <source>
        <dbReference type="ARBA" id="ARBA00002324"/>
    </source>
</evidence>
<evidence type="ECO:0000256" key="5">
    <source>
        <dbReference type="ARBA" id="ARBA00022695"/>
    </source>
</evidence>
<dbReference type="PANTHER" id="PTHR39321">
    <property type="entry name" value="NICOTINATE-NUCLEOTIDE ADENYLYLTRANSFERASE-RELATED"/>
    <property type="match status" value="1"/>
</dbReference>
<dbReference type="CDD" id="cd02165">
    <property type="entry name" value="NMNAT"/>
    <property type="match status" value="1"/>
</dbReference>
<evidence type="ECO:0000313" key="13">
    <source>
        <dbReference type="Proteomes" id="UP000265725"/>
    </source>
</evidence>
<keyword evidence="4 10" id="KW-0808">Transferase</keyword>
<dbReference type="EC" id="2.7.7.18" evidence="10"/>